<name>A0ABM7PNA0_9BACT</name>
<organism evidence="2 3">
    <name type="scientific">Desulfoluna limicola</name>
    <dbReference type="NCBI Taxonomy" id="2810562"/>
    <lineage>
        <taxon>Bacteria</taxon>
        <taxon>Pseudomonadati</taxon>
        <taxon>Thermodesulfobacteriota</taxon>
        <taxon>Desulfobacteria</taxon>
        <taxon>Desulfobacterales</taxon>
        <taxon>Desulfolunaceae</taxon>
        <taxon>Desulfoluna</taxon>
    </lineage>
</organism>
<proteinExistence type="predicted"/>
<dbReference type="InterPro" id="IPR035897">
    <property type="entry name" value="Toll_tir_struct_dom_sf"/>
</dbReference>
<accession>A0ABM7PNA0</accession>
<gene>
    <name evidence="2" type="ORF">DSLASN_43140</name>
</gene>
<evidence type="ECO:0000313" key="3">
    <source>
        <dbReference type="Proteomes" id="UP001320148"/>
    </source>
</evidence>
<feature type="domain" description="TIR" evidence="1">
    <location>
        <begin position="144"/>
        <end position="287"/>
    </location>
</feature>
<dbReference type="SUPFAM" id="SSF52200">
    <property type="entry name" value="Toll/Interleukin receptor TIR domain"/>
    <property type="match status" value="1"/>
</dbReference>
<keyword evidence="3" id="KW-1185">Reference proteome</keyword>
<dbReference type="Gene3D" id="3.40.50.10140">
    <property type="entry name" value="Toll/interleukin-1 receptor homology (TIR) domain"/>
    <property type="match status" value="1"/>
</dbReference>
<dbReference type="RefSeq" id="WP_236890067.1">
    <property type="nucleotide sequence ID" value="NZ_AP024488.1"/>
</dbReference>
<evidence type="ECO:0000259" key="1">
    <source>
        <dbReference type="PROSITE" id="PS50104"/>
    </source>
</evidence>
<evidence type="ECO:0000313" key="2">
    <source>
        <dbReference type="EMBL" id="BCS98682.1"/>
    </source>
</evidence>
<dbReference type="Proteomes" id="UP001320148">
    <property type="component" value="Chromosome"/>
</dbReference>
<protein>
    <recommendedName>
        <fullName evidence="1">TIR domain-containing protein</fullName>
    </recommendedName>
</protein>
<dbReference type="Pfam" id="PF13676">
    <property type="entry name" value="TIR_2"/>
    <property type="match status" value="1"/>
</dbReference>
<dbReference type="InterPro" id="IPR000157">
    <property type="entry name" value="TIR_dom"/>
</dbReference>
<reference evidence="2 3" key="1">
    <citation type="submission" date="2021-02" db="EMBL/GenBank/DDBJ databases">
        <title>Complete genome of Desulfoluna sp. strain ASN36.</title>
        <authorList>
            <person name="Takahashi A."/>
            <person name="Kojima H."/>
            <person name="Fukui M."/>
        </authorList>
    </citation>
    <scope>NUCLEOTIDE SEQUENCE [LARGE SCALE GENOMIC DNA]</scope>
    <source>
        <strain evidence="2 3">ASN36</strain>
    </source>
</reference>
<sequence>MTQLTENARKYLQKKCRGMVMSKECSLKDPTTKEKVLSVWPMLGLDTYLGVMHRIILIEDMGLNNELPTIAINIQTFFDALNKSVVIDDIVNVKLNGQSIGTQDMAYSPRLTLYTNKLHTPLSEVTKIFDGVNTKIDVIEEVKLHKSLFISYGGKDEQVASSINDKIKSKGVLTWFFPDDATPGEKLHRMMFNGVNEYDRVLLICSESSLSRPGVTNEIERVLEREAKEGGSSILIPVTIDDYVYGDWHADRPDIVQQIQSRVITKIDTSGKNFENQIEKIVNVLLK</sequence>
<dbReference type="PROSITE" id="PS50104">
    <property type="entry name" value="TIR"/>
    <property type="match status" value="1"/>
</dbReference>
<dbReference type="EMBL" id="AP024488">
    <property type="protein sequence ID" value="BCS98682.1"/>
    <property type="molecule type" value="Genomic_DNA"/>
</dbReference>